<dbReference type="InterPro" id="IPR052552">
    <property type="entry name" value="YeaO-like"/>
</dbReference>
<proteinExistence type="predicted"/>
<organism evidence="1 2">
    <name type="scientific">Thiomonas bhubaneswarensis</name>
    <dbReference type="NCBI Taxonomy" id="339866"/>
    <lineage>
        <taxon>Bacteria</taxon>
        <taxon>Pseudomonadati</taxon>
        <taxon>Pseudomonadota</taxon>
        <taxon>Betaproteobacteria</taxon>
        <taxon>Burkholderiales</taxon>
        <taxon>Thiomonas</taxon>
    </lineage>
</organism>
<protein>
    <submittedName>
        <fullName evidence="1">Uncharacterized conserved protein YeaO, DUF488 family</fullName>
    </submittedName>
</protein>
<dbReference type="Proteomes" id="UP000183649">
    <property type="component" value="Unassembled WGS sequence"/>
</dbReference>
<dbReference type="Pfam" id="PF22752">
    <property type="entry name" value="DUF488-N3i"/>
    <property type="match status" value="1"/>
</dbReference>
<dbReference type="AlphaFoldDB" id="A0A0K6I8N7"/>
<keyword evidence="2" id="KW-1185">Reference proteome</keyword>
<dbReference type="PANTHER" id="PTHR36849">
    <property type="entry name" value="CYTOPLASMIC PROTEIN-RELATED"/>
    <property type="match status" value="1"/>
</dbReference>
<evidence type="ECO:0000313" key="2">
    <source>
        <dbReference type="Proteomes" id="UP000183649"/>
    </source>
</evidence>
<evidence type="ECO:0000313" key="1">
    <source>
        <dbReference type="EMBL" id="CUA99466.1"/>
    </source>
</evidence>
<gene>
    <name evidence="1" type="ORF">Ga0061069_109131</name>
</gene>
<sequence length="120" mass="13901">MVCELALKRIYTQADEQDGFRVLVDRLWPRGLSKDAARVDLWAKEVAPSDELRRWFGHEPGKWEPFAQRYRRELTQPDKASALTALRQTMGAHHRVTLLYAAHDEAHNNAVVLKDVLQPR</sequence>
<reference evidence="2" key="1">
    <citation type="submission" date="2015-08" db="EMBL/GenBank/DDBJ databases">
        <authorList>
            <person name="Varghese N."/>
        </authorList>
    </citation>
    <scope>NUCLEOTIDE SEQUENCE [LARGE SCALE GENOMIC DNA]</scope>
    <source>
        <strain evidence="2">DSM 18181</strain>
    </source>
</reference>
<dbReference type="RefSeq" id="WP_055451368.1">
    <property type="nucleotide sequence ID" value="NZ_CYHF01000009.1"/>
</dbReference>
<accession>A0A0K6I8N7</accession>
<dbReference type="OrthoDB" id="9790745at2"/>
<dbReference type="EMBL" id="CYHF01000009">
    <property type="protein sequence ID" value="CUA99466.1"/>
    <property type="molecule type" value="Genomic_DNA"/>
</dbReference>
<name>A0A0K6I8N7_9BURK</name>
<dbReference type="STRING" id="339866.GCA_001418255_02530"/>
<dbReference type="PANTHER" id="PTHR36849:SF1">
    <property type="entry name" value="CYTOPLASMIC PROTEIN"/>
    <property type="match status" value="1"/>
</dbReference>